<protein>
    <recommendedName>
        <fullName evidence="6">DUF4283 domain-containing protein</fullName>
    </recommendedName>
</protein>
<evidence type="ECO:0000256" key="1">
    <source>
        <dbReference type="SAM" id="MobiDB-lite"/>
    </source>
</evidence>
<dbReference type="InterPro" id="IPR025558">
    <property type="entry name" value="DUF4283"/>
</dbReference>
<dbReference type="EMBL" id="JACGCM010002021">
    <property type="protein sequence ID" value="KAF6145940.1"/>
    <property type="molecule type" value="Genomic_DNA"/>
</dbReference>
<feature type="region of interest" description="Disordered" evidence="1">
    <location>
        <begin position="648"/>
        <end position="667"/>
    </location>
</feature>
<dbReference type="Pfam" id="PF14111">
    <property type="entry name" value="DUF4283"/>
    <property type="match status" value="1"/>
</dbReference>
<evidence type="ECO:0000259" key="3">
    <source>
        <dbReference type="Pfam" id="PF14111"/>
    </source>
</evidence>
<dbReference type="PANTHER" id="PTHR31286">
    <property type="entry name" value="GLYCINE-RICH CELL WALL STRUCTURAL PROTEIN 1.8-LIKE"/>
    <property type="match status" value="1"/>
</dbReference>
<dbReference type="Pfam" id="PF13456">
    <property type="entry name" value="RVT_3"/>
    <property type="match status" value="1"/>
</dbReference>
<comment type="caution">
    <text evidence="4">The sequence shown here is derived from an EMBL/GenBank/DDBJ whole genome shotgun (WGS) entry which is preliminary data.</text>
</comment>
<dbReference type="AlphaFoldDB" id="A0A7J7LTU5"/>
<dbReference type="InterPro" id="IPR036397">
    <property type="entry name" value="RNaseH_sf"/>
</dbReference>
<dbReference type="SUPFAM" id="SSF53098">
    <property type="entry name" value="Ribonuclease H-like"/>
    <property type="match status" value="1"/>
</dbReference>
<evidence type="ECO:0000259" key="2">
    <source>
        <dbReference type="Pfam" id="PF13456"/>
    </source>
</evidence>
<feature type="non-terminal residue" evidence="4">
    <location>
        <position position="1"/>
    </location>
</feature>
<dbReference type="Proteomes" id="UP000541444">
    <property type="component" value="Unassembled WGS sequence"/>
</dbReference>
<feature type="domain" description="DUF4283" evidence="3">
    <location>
        <begin position="74"/>
        <end position="155"/>
    </location>
</feature>
<evidence type="ECO:0000313" key="5">
    <source>
        <dbReference type="Proteomes" id="UP000541444"/>
    </source>
</evidence>
<feature type="region of interest" description="Disordered" evidence="1">
    <location>
        <begin position="1"/>
        <end position="25"/>
    </location>
</feature>
<evidence type="ECO:0000313" key="4">
    <source>
        <dbReference type="EMBL" id="KAF6145940.1"/>
    </source>
</evidence>
<sequence>SNELGHQGDAGTEEAASNKAEEGAKTTTMKSWASLLSVPSKGRGKILLLYTPVSGDELNPIVDISGSDFGDEYKKFENYLVGSFIGKKLAYLFVKETLSKMWALIGDFKMSTKGFSMYFFKFTTPEDREKALDTGSQHIASILFILRPWRPFIEVEHFDLSTIPIWVVFKNVPINMRNYEGLGRIVSSVGIPLYLDRATEDRGRDSFSRVCVDVNTKCKFPEVITLNYSNGQLPQVFAEYAWYPLKCSHCGVFGHNDYNCEHCPKLKQPKRDIKRLSRALKKGVGQKEYKATTTTTKKKSLMLRFLKTDPSMRGLLTQAVKDNREEVLASLQKQLRKNLKKQRREQHKIDKALKDAIEKAPLSATKYLHEDQVEDPEFVELVKEGWETVVTRNPMYCFVRKMKEVKKRFKAKYASKGGGLSDEATILKLYVNCLIHHLWRERNNRVFNNLYTEAPGLLKTILSDVKLKFVFSERKMLDTVENRFYAETWGIRAAWSTPVISHCSWKMPSNSTCMINCSGNSMGGYGAIIQIAKGSAVAVCAGRTTTKSMLFHELMSIKVGLELAVKHGKVKNEVCTQSTMAVSIIIKQYRPDWQCRAITREILLLTENLEWFRIYKIPKEANQPAITLSRLRQELGFEEVRPTEFSEELKQKVKDDADGKTNVISHS</sequence>
<dbReference type="InterPro" id="IPR040256">
    <property type="entry name" value="At4g02000-like"/>
</dbReference>
<dbReference type="InterPro" id="IPR002156">
    <property type="entry name" value="RNaseH_domain"/>
</dbReference>
<dbReference type="OrthoDB" id="1001863at2759"/>
<gene>
    <name evidence="4" type="ORF">GIB67_007959</name>
</gene>
<dbReference type="Gene3D" id="3.30.420.10">
    <property type="entry name" value="Ribonuclease H-like superfamily/Ribonuclease H"/>
    <property type="match status" value="1"/>
</dbReference>
<accession>A0A7J7LTU5</accession>
<feature type="domain" description="RNase H type-1" evidence="2">
    <location>
        <begin position="520"/>
        <end position="630"/>
    </location>
</feature>
<organism evidence="4 5">
    <name type="scientific">Kingdonia uniflora</name>
    <dbReference type="NCBI Taxonomy" id="39325"/>
    <lineage>
        <taxon>Eukaryota</taxon>
        <taxon>Viridiplantae</taxon>
        <taxon>Streptophyta</taxon>
        <taxon>Embryophyta</taxon>
        <taxon>Tracheophyta</taxon>
        <taxon>Spermatophyta</taxon>
        <taxon>Magnoliopsida</taxon>
        <taxon>Ranunculales</taxon>
        <taxon>Circaeasteraceae</taxon>
        <taxon>Kingdonia</taxon>
    </lineage>
</organism>
<dbReference type="GO" id="GO:0004523">
    <property type="term" value="F:RNA-DNA hybrid ribonuclease activity"/>
    <property type="evidence" value="ECO:0007669"/>
    <property type="project" value="InterPro"/>
</dbReference>
<feature type="compositionally biased region" description="Basic and acidic residues" evidence="1">
    <location>
        <begin position="648"/>
        <end position="659"/>
    </location>
</feature>
<evidence type="ECO:0008006" key="6">
    <source>
        <dbReference type="Google" id="ProtNLM"/>
    </source>
</evidence>
<proteinExistence type="predicted"/>
<keyword evidence="5" id="KW-1185">Reference proteome</keyword>
<name>A0A7J7LTU5_9MAGN</name>
<reference evidence="4 5" key="1">
    <citation type="journal article" date="2020" name="IScience">
        <title>Genome Sequencing of the Endangered Kingdonia uniflora (Circaeasteraceae, Ranunculales) Reveals Potential Mechanisms of Evolutionary Specialization.</title>
        <authorList>
            <person name="Sun Y."/>
            <person name="Deng T."/>
            <person name="Zhang A."/>
            <person name="Moore M.J."/>
            <person name="Landis J.B."/>
            <person name="Lin N."/>
            <person name="Zhang H."/>
            <person name="Zhang X."/>
            <person name="Huang J."/>
            <person name="Zhang X."/>
            <person name="Sun H."/>
            <person name="Wang H."/>
        </authorList>
    </citation>
    <scope>NUCLEOTIDE SEQUENCE [LARGE SCALE GENOMIC DNA]</scope>
    <source>
        <strain evidence="4">TB1705</strain>
        <tissue evidence="4">Leaf</tissue>
    </source>
</reference>
<dbReference type="PANTHER" id="PTHR31286:SF165">
    <property type="entry name" value="DUF4283 DOMAIN-CONTAINING PROTEIN"/>
    <property type="match status" value="1"/>
</dbReference>
<dbReference type="InterPro" id="IPR012337">
    <property type="entry name" value="RNaseH-like_sf"/>
</dbReference>
<dbReference type="GO" id="GO:0003676">
    <property type="term" value="F:nucleic acid binding"/>
    <property type="evidence" value="ECO:0007669"/>
    <property type="project" value="InterPro"/>
</dbReference>